<keyword evidence="7" id="KW-1185">Reference proteome</keyword>
<feature type="domain" description="WxL Interacting Protein peptidoglycan binding" evidence="2">
    <location>
        <begin position="58"/>
        <end position="176"/>
    </location>
</feature>
<dbReference type="EMBL" id="CP147247">
    <property type="protein sequence ID" value="WYJ91943.1"/>
    <property type="molecule type" value="Genomic_DNA"/>
</dbReference>
<sequence length="380" mass="42115">MSPPDSIGGSFLIEGREIILNKKWPVLLCLVYIFSFIGFGMTAYGEETDADITNAGGFSFEVIQPENQRDSSKGYFDLRMTPGQQQTVQVKLVNPTDIEITVSVKLNGAKTNKNGVIEYGPNTFENDASLTYDFVDVVKGPEEIKIPANGETTLDLAISMPAEQYDGVITGGIELQNLSADSTENQTGSVINKYAYLIGMVLSETDTEVMPDLALNKVYPELSNYRNSIFVNFSNTQAVIVDDMTVDAQITKKGSDDVLYDTKVASMRMAPNSMIDFPISMQGDRMVAGDYTAKIVVTTKTDRWEWTEDFKITDDDADKFNSEDLGLLQEQGVDWTLIAMIVGGVFLVVVIIFVLIRRFGSKKSKKKRGKKRPKKKTGKK</sequence>
<keyword evidence="1" id="KW-0812">Transmembrane</keyword>
<evidence type="ECO:0000256" key="1">
    <source>
        <dbReference type="SAM" id="Phobius"/>
    </source>
</evidence>
<reference evidence="5" key="3">
    <citation type="submission" date="2024-03" db="EMBL/GenBank/DDBJ databases">
        <title>The Genome Sequence of Enterococcus sp. DIV0242b.</title>
        <authorList>
            <consortium name="The Broad Institute Genomics Platform"/>
            <consortium name="The Broad Institute Microbial Omics Core"/>
            <consortium name="The Broad Institute Genomic Center for Infectious Diseases"/>
            <person name="Earl A."/>
            <person name="Manson A."/>
            <person name="Gilmore M."/>
            <person name="Schwartman J."/>
            <person name="Shea T."/>
            <person name="Abouelleil A."/>
            <person name="Cao P."/>
            <person name="Chapman S."/>
            <person name="Cusick C."/>
            <person name="Young S."/>
            <person name="Neafsey D."/>
            <person name="Nusbaum C."/>
            <person name="Birren B."/>
        </authorList>
    </citation>
    <scope>NUCLEOTIDE SEQUENCE</scope>
    <source>
        <strain evidence="5">9E7_DIV0242</strain>
    </source>
</reference>
<evidence type="ECO:0000259" key="2">
    <source>
        <dbReference type="Pfam" id="PF06030"/>
    </source>
</evidence>
<evidence type="ECO:0000259" key="3">
    <source>
        <dbReference type="Pfam" id="PF11797"/>
    </source>
</evidence>
<evidence type="ECO:0000313" key="7">
    <source>
        <dbReference type="Proteomes" id="UP000195141"/>
    </source>
</evidence>
<dbReference type="EMBL" id="NGMM01000018">
    <property type="protein sequence ID" value="OTP06777.1"/>
    <property type="molecule type" value="Genomic_DNA"/>
</dbReference>
<evidence type="ECO:0000313" key="6">
    <source>
        <dbReference type="EMBL" id="WYJ92312.1"/>
    </source>
</evidence>
<gene>
    <name evidence="5" type="ORF">A5888_003716</name>
    <name evidence="6" type="ORF">A5888_004085</name>
    <name evidence="4" type="ORF">A5888_004181</name>
</gene>
<keyword evidence="1" id="KW-0472">Membrane</keyword>
<accession>A0A242JV59</accession>
<evidence type="ECO:0000313" key="4">
    <source>
        <dbReference type="EMBL" id="OTP06777.1"/>
    </source>
</evidence>
<reference evidence="4" key="1">
    <citation type="submission" date="2017-05" db="EMBL/GenBank/DDBJ databases">
        <title>The Genome Sequence of Enterococcus sp. 9E7_DIV0242.</title>
        <authorList>
            <consortium name="The Broad Institute Genomics Platform"/>
            <consortium name="The Broad Institute Genomic Center for Infectious Diseases"/>
            <person name="Earl A."/>
            <person name="Manson A."/>
            <person name="Schwartman J."/>
            <person name="Gilmore M."/>
            <person name="Abouelleil A."/>
            <person name="Cao P."/>
            <person name="Chapman S."/>
            <person name="Cusick C."/>
            <person name="Shea T."/>
            <person name="Young S."/>
            <person name="Neafsey D."/>
            <person name="Nusbaum C."/>
            <person name="Birren B."/>
        </authorList>
    </citation>
    <scope>NUCLEOTIDE SEQUENCE [LARGE SCALE GENOMIC DNA]</scope>
    <source>
        <strain evidence="4">9E7_DIV0242</strain>
    </source>
</reference>
<dbReference type="AlphaFoldDB" id="A0A242JV59"/>
<dbReference type="InterPro" id="IPR021759">
    <property type="entry name" value="WxLIP_HBD"/>
</dbReference>
<dbReference type="Pfam" id="PF11797">
    <property type="entry name" value="WxLIP_HBD"/>
    <property type="match status" value="1"/>
</dbReference>
<dbReference type="Proteomes" id="UP000195141">
    <property type="component" value="Chromosome"/>
</dbReference>
<reference evidence="5" key="2">
    <citation type="submission" date="2017-05" db="EMBL/GenBank/DDBJ databases">
        <authorList>
            <consortium name="The Broad Institute Genomics Platform"/>
            <consortium name="The Broad Institute Genomic Center for Infectious Diseases"/>
            <person name="Earl A."/>
            <person name="Manson A."/>
            <person name="Schwartman J."/>
            <person name="Gilmore M."/>
            <person name="Abouelleil A."/>
            <person name="Cao P."/>
            <person name="Chapman S."/>
            <person name="Cusick C."/>
            <person name="Shea T."/>
            <person name="Young S."/>
            <person name="Neafsey D."/>
            <person name="Nusbaum C."/>
            <person name="Birren B."/>
        </authorList>
    </citation>
    <scope>NUCLEOTIDE SEQUENCE</scope>
    <source>
        <strain evidence="5">9E7_DIV0242</strain>
    </source>
</reference>
<dbReference type="Pfam" id="PF06030">
    <property type="entry name" value="WxLIP_PGBD"/>
    <property type="match status" value="1"/>
</dbReference>
<feature type="transmembrane region" description="Helical" evidence="1">
    <location>
        <begin position="335"/>
        <end position="356"/>
    </location>
</feature>
<name>A0A242JV59_9ENTE</name>
<dbReference type="EMBL" id="CP147247">
    <property type="protein sequence ID" value="WYJ92312.1"/>
    <property type="molecule type" value="Genomic_DNA"/>
</dbReference>
<dbReference type="InterPro" id="IPR010317">
    <property type="entry name" value="WxLIP_PGBD"/>
</dbReference>
<organism evidence="4">
    <name type="scientific">Candidatus Enterococcus clewellii</name>
    <dbReference type="NCBI Taxonomy" id="1834193"/>
    <lineage>
        <taxon>Bacteria</taxon>
        <taxon>Bacillati</taxon>
        <taxon>Bacillota</taxon>
        <taxon>Bacilli</taxon>
        <taxon>Lactobacillales</taxon>
        <taxon>Enterococcaceae</taxon>
        <taxon>Enterococcus</taxon>
    </lineage>
</organism>
<keyword evidence="1" id="KW-1133">Transmembrane helix</keyword>
<evidence type="ECO:0000313" key="5">
    <source>
        <dbReference type="EMBL" id="WYJ91943.1"/>
    </source>
</evidence>
<protein>
    <submittedName>
        <fullName evidence="4">Uncharacterized protein</fullName>
    </submittedName>
</protein>
<proteinExistence type="predicted"/>
<feature type="domain" description="WxL Interacting Protein host binding" evidence="3">
    <location>
        <begin position="186"/>
        <end position="321"/>
    </location>
</feature>